<dbReference type="Pfam" id="PF04909">
    <property type="entry name" value="Amidohydro_2"/>
    <property type="match status" value="1"/>
</dbReference>
<dbReference type="EMBL" id="CADCVG010000026">
    <property type="protein sequence ID" value="CAA9447568.1"/>
    <property type="molecule type" value="Genomic_DNA"/>
</dbReference>
<sequence>MASDQFVIDGIAHPYNFSEENLNGRFGRIFNDILYAFHPLINPPETVLSKDEWQHDWQNDEFMETMFLESDTDLVCVHSTPIYDAYHDGLVSIEKGADLKRRYPDRTIWYATADVLQGEKALESLEYQVTELGADGIKLYPAQYYRGRTRYWKMDDYTVAFPVFELAQELGIKNIAVHKAQPIGPVATDALRVDDIGHAAGAFPDLNFQIVHAGFMFLDECKFLLLNYPNVYATLESTILFCQFDREKFVRVLGDLLLYGGPDKLIYSSAATVVHPQYLLEDFAEFQMPEDFQVPLTDEVRAKILAENFARLHDIDIEARKSKISDDEFAQKRNGNGLREPWSTLRGRAVTA</sequence>
<accession>A0A6J4QRR4</accession>
<evidence type="ECO:0000259" key="1">
    <source>
        <dbReference type="Pfam" id="PF04909"/>
    </source>
</evidence>
<reference evidence="2" key="1">
    <citation type="submission" date="2020-02" db="EMBL/GenBank/DDBJ databases">
        <authorList>
            <person name="Meier V. D."/>
        </authorList>
    </citation>
    <scope>NUCLEOTIDE SEQUENCE</scope>
    <source>
        <strain evidence="2">AVDCRST_MAG14</strain>
    </source>
</reference>
<name>A0A6J4QRR4_9ACTN</name>
<gene>
    <name evidence="2" type="ORF">AVDCRST_MAG14-556</name>
</gene>
<organism evidence="2">
    <name type="scientific">uncultured Rubrobacteraceae bacterium</name>
    <dbReference type="NCBI Taxonomy" id="349277"/>
    <lineage>
        <taxon>Bacteria</taxon>
        <taxon>Bacillati</taxon>
        <taxon>Actinomycetota</taxon>
        <taxon>Rubrobacteria</taxon>
        <taxon>Rubrobacterales</taxon>
        <taxon>Rubrobacteraceae</taxon>
        <taxon>environmental samples</taxon>
    </lineage>
</organism>
<dbReference type="PANTHER" id="PTHR42889:SF1">
    <property type="entry name" value="BLR3681 PROTEIN"/>
    <property type="match status" value="1"/>
</dbReference>
<dbReference type="Gene3D" id="3.20.20.140">
    <property type="entry name" value="Metal-dependent hydrolases"/>
    <property type="match status" value="1"/>
</dbReference>
<dbReference type="InterPro" id="IPR032466">
    <property type="entry name" value="Metal_Hydrolase"/>
</dbReference>
<dbReference type="InterPro" id="IPR006680">
    <property type="entry name" value="Amidohydro-rel"/>
</dbReference>
<dbReference type="AlphaFoldDB" id="A0A6J4QRR4"/>
<dbReference type="SUPFAM" id="SSF51556">
    <property type="entry name" value="Metallo-dependent hydrolases"/>
    <property type="match status" value="1"/>
</dbReference>
<evidence type="ECO:0000313" key="2">
    <source>
        <dbReference type="EMBL" id="CAA9447568.1"/>
    </source>
</evidence>
<dbReference type="GO" id="GO:0016787">
    <property type="term" value="F:hydrolase activity"/>
    <property type="evidence" value="ECO:0007669"/>
    <property type="project" value="InterPro"/>
</dbReference>
<proteinExistence type="predicted"/>
<feature type="domain" description="Amidohydrolase-related" evidence="1">
    <location>
        <begin position="99"/>
        <end position="312"/>
    </location>
</feature>
<dbReference type="PANTHER" id="PTHR42889">
    <property type="entry name" value="BLR3681 PROTEIN"/>
    <property type="match status" value="1"/>
</dbReference>
<protein>
    <recommendedName>
        <fullName evidence="1">Amidohydrolase-related domain-containing protein</fullName>
    </recommendedName>
</protein>